<sequence length="165" mass="18192">MSLDCVSSAFGCLRPVQSLSAACTLFNVIVPSVQKLQVGKEQITALSSAPGQDLTTLQREFEATRIDTAWCSRPLGELKILLEDGKSGVSGIQTLDHASASRSMHYRRISALLSIQDILQSDERAQCLDIDTLNAHFVALKNTHTELWRALGDYFASLRADRERL</sequence>
<dbReference type="Proteomes" id="UP001221757">
    <property type="component" value="Unassembled WGS sequence"/>
</dbReference>
<organism evidence="1 2">
    <name type="scientific">Mycena rosella</name>
    <name type="common">Pink bonnet</name>
    <name type="synonym">Agaricus rosellus</name>
    <dbReference type="NCBI Taxonomy" id="1033263"/>
    <lineage>
        <taxon>Eukaryota</taxon>
        <taxon>Fungi</taxon>
        <taxon>Dikarya</taxon>
        <taxon>Basidiomycota</taxon>
        <taxon>Agaricomycotina</taxon>
        <taxon>Agaricomycetes</taxon>
        <taxon>Agaricomycetidae</taxon>
        <taxon>Agaricales</taxon>
        <taxon>Marasmiineae</taxon>
        <taxon>Mycenaceae</taxon>
        <taxon>Mycena</taxon>
    </lineage>
</organism>
<accession>A0AAD7CZX1</accession>
<evidence type="ECO:0000313" key="1">
    <source>
        <dbReference type="EMBL" id="KAJ7672028.1"/>
    </source>
</evidence>
<evidence type="ECO:0000313" key="2">
    <source>
        <dbReference type="Proteomes" id="UP001221757"/>
    </source>
</evidence>
<dbReference type="EMBL" id="JARKIE010000169">
    <property type="protein sequence ID" value="KAJ7672028.1"/>
    <property type="molecule type" value="Genomic_DNA"/>
</dbReference>
<comment type="caution">
    <text evidence="1">The sequence shown here is derived from an EMBL/GenBank/DDBJ whole genome shotgun (WGS) entry which is preliminary data.</text>
</comment>
<reference evidence="1" key="1">
    <citation type="submission" date="2023-03" db="EMBL/GenBank/DDBJ databases">
        <title>Massive genome expansion in bonnet fungi (Mycena s.s.) driven by repeated elements and novel gene families across ecological guilds.</title>
        <authorList>
            <consortium name="Lawrence Berkeley National Laboratory"/>
            <person name="Harder C.B."/>
            <person name="Miyauchi S."/>
            <person name="Viragh M."/>
            <person name="Kuo A."/>
            <person name="Thoen E."/>
            <person name="Andreopoulos B."/>
            <person name="Lu D."/>
            <person name="Skrede I."/>
            <person name="Drula E."/>
            <person name="Henrissat B."/>
            <person name="Morin E."/>
            <person name="Kohler A."/>
            <person name="Barry K."/>
            <person name="LaButti K."/>
            <person name="Morin E."/>
            <person name="Salamov A."/>
            <person name="Lipzen A."/>
            <person name="Mereny Z."/>
            <person name="Hegedus B."/>
            <person name="Baldrian P."/>
            <person name="Stursova M."/>
            <person name="Weitz H."/>
            <person name="Taylor A."/>
            <person name="Grigoriev I.V."/>
            <person name="Nagy L.G."/>
            <person name="Martin F."/>
            <person name="Kauserud H."/>
        </authorList>
    </citation>
    <scope>NUCLEOTIDE SEQUENCE</scope>
    <source>
        <strain evidence="1">CBHHK067</strain>
    </source>
</reference>
<name>A0AAD7CZX1_MYCRO</name>
<keyword evidence="2" id="KW-1185">Reference proteome</keyword>
<dbReference type="AlphaFoldDB" id="A0AAD7CZX1"/>
<gene>
    <name evidence="1" type="ORF">B0H17DRAFT_1208820</name>
</gene>
<proteinExistence type="predicted"/>
<protein>
    <submittedName>
        <fullName evidence="1">Uncharacterized protein</fullName>
    </submittedName>
</protein>